<proteinExistence type="predicted"/>
<evidence type="ECO:0000313" key="1">
    <source>
        <dbReference type="EMBL" id="MFC6871555.1"/>
    </source>
</evidence>
<dbReference type="EMBL" id="JBHSXX010000001">
    <property type="protein sequence ID" value="MFC6871555.1"/>
    <property type="molecule type" value="Genomic_DNA"/>
</dbReference>
<dbReference type="RefSeq" id="WP_345391331.1">
    <property type="nucleotide sequence ID" value="NZ_BAABLA010000007.1"/>
</dbReference>
<dbReference type="Proteomes" id="UP001596337">
    <property type="component" value="Unassembled WGS sequence"/>
</dbReference>
<evidence type="ECO:0008006" key="3">
    <source>
        <dbReference type="Google" id="ProtNLM"/>
    </source>
</evidence>
<accession>A0ABW2C846</accession>
<reference evidence="2" key="1">
    <citation type="journal article" date="2019" name="Int. J. Syst. Evol. Microbiol.">
        <title>The Global Catalogue of Microorganisms (GCM) 10K type strain sequencing project: providing services to taxonomists for standard genome sequencing and annotation.</title>
        <authorList>
            <consortium name="The Broad Institute Genomics Platform"/>
            <consortium name="The Broad Institute Genome Sequencing Center for Infectious Disease"/>
            <person name="Wu L."/>
            <person name="Ma J."/>
        </authorList>
    </citation>
    <scope>NUCLEOTIDE SEQUENCE [LARGE SCALE GENOMIC DNA]</scope>
    <source>
        <strain evidence="2">KCTC 32255</strain>
    </source>
</reference>
<protein>
    <recommendedName>
        <fullName evidence="3">N-acetyltransferase domain-containing protein</fullName>
    </recommendedName>
</protein>
<gene>
    <name evidence="1" type="ORF">ACFQGD_30970</name>
</gene>
<sequence>MPGRNALPANPLSISLNFSHTRLWWQTDDEDHVPEQWHVSADVWEFASCRDDLTHVADLALVIADLRQEVNLLDAIDVDDWALDFIAETVLDPKQGMLHPELDDLIAPGVPRMLILRDVRLTEAWRGFGLGAGLIAGALRTFAPGARLAVCRVSALDFAHESPDRISAELASVRAGQLLERLGFRCWHGVHVVDLRNPSLGQVRSEIIDKLTDDSES</sequence>
<organism evidence="1 2">
    <name type="scientific">Haloechinothrix salitolerans</name>
    <dbReference type="NCBI Taxonomy" id="926830"/>
    <lineage>
        <taxon>Bacteria</taxon>
        <taxon>Bacillati</taxon>
        <taxon>Actinomycetota</taxon>
        <taxon>Actinomycetes</taxon>
        <taxon>Pseudonocardiales</taxon>
        <taxon>Pseudonocardiaceae</taxon>
        <taxon>Haloechinothrix</taxon>
    </lineage>
</organism>
<keyword evidence="2" id="KW-1185">Reference proteome</keyword>
<evidence type="ECO:0000313" key="2">
    <source>
        <dbReference type="Proteomes" id="UP001596337"/>
    </source>
</evidence>
<comment type="caution">
    <text evidence="1">The sequence shown here is derived from an EMBL/GenBank/DDBJ whole genome shotgun (WGS) entry which is preliminary data.</text>
</comment>
<name>A0ABW2C846_9PSEU</name>